<dbReference type="Gene3D" id="3.40.50.300">
    <property type="entry name" value="P-loop containing nucleotide triphosphate hydrolases"/>
    <property type="match status" value="2"/>
</dbReference>
<dbReference type="PANTHER" id="PTHR47396">
    <property type="entry name" value="TYPE I RESTRICTION ENZYME ECOKI R PROTEIN"/>
    <property type="match status" value="1"/>
</dbReference>
<dbReference type="PANTHER" id="PTHR47396:SF1">
    <property type="entry name" value="ATP-DEPENDENT HELICASE IRC3-RELATED"/>
    <property type="match status" value="1"/>
</dbReference>
<evidence type="ECO:0000313" key="4">
    <source>
        <dbReference type="Proteomes" id="UP001623290"/>
    </source>
</evidence>
<dbReference type="CDD" id="cd18799">
    <property type="entry name" value="SF2_C_EcoAI-like"/>
    <property type="match status" value="1"/>
</dbReference>
<gene>
    <name evidence="3" type="ORF">RPE78_14740</name>
</gene>
<dbReference type="InterPro" id="IPR001650">
    <property type="entry name" value="Helicase_C-like"/>
</dbReference>
<dbReference type="Pfam" id="PF08463">
    <property type="entry name" value="EcoEI_R_C"/>
    <property type="match status" value="1"/>
</dbReference>
<proteinExistence type="predicted"/>
<evidence type="ECO:0000256" key="1">
    <source>
        <dbReference type="SAM" id="Coils"/>
    </source>
</evidence>
<keyword evidence="3" id="KW-0547">Nucleotide-binding</keyword>
<protein>
    <submittedName>
        <fullName evidence="3">DEAD/DEAH box helicase family protein</fullName>
    </submittedName>
</protein>
<dbReference type="InterPro" id="IPR013670">
    <property type="entry name" value="EcoEI_R_C_dom"/>
</dbReference>
<dbReference type="Gene3D" id="3.90.1570.30">
    <property type="match status" value="1"/>
</dbReference>
<keyword evidence="1" id="KW-0175">Coiled coil</keyword>
<dbReference type="SMART" id="SM00487">
    <property type="entry name" value="DEXDc"/>
    <property type="match status" value="1"/>
</dbReference>
<feature type="domain" description="Helicase ATP-binding" evidence="2">
    <location>
        <begin position="372"/>
        <end position="535"/>
    </location>
</feature>
<name>A0ABZ1E473_9RHOB</name>
<dbReference type="Pfam" id="PF04851">
    <property type="entry name" value="ResIII"/>
    <property type="match status" value="1"/>
</dbReference>
<dbReference type="Pfam" id="PF04313">
    <property type="entry name" value="HSDR_N"/>
    <property type="match status" value="1"/>
</dbReference>
<dbReference type="InterPro" id="IPR025285">
    <property type="entry name" value="DUF4145"/>
</dbReference>
<keyword evidence="3" id="KW-0347">Helicase</keyword>
<dbReference type="Proteomes" id="UP001623290">
    <property type="component" value="Plasmid unnamed1"/>
</dbReference>
<dbReference type="InterPro" id="IPR006935">
    <property type="entry name" value="Helicase/UvrB_N"/>
</dbReference>
<evidence type="ECO:0000259" key="2">
    <source>
        <dbReference type="PROSITE" id="PS51192"/>
    </source>
</evidence>
<dbReference type="RefSeq" id="WP_330647272.1">
    <property type="nucleotide sequence ID" value="NZ_CP135444.1"/>
</dbReference>
<dbReference type="PROSITE" id="PS51192">
    <property type="entry name" value="HELICASE_ATP_BIND_1"/>
    <property type="match status" value="1"/>
</dbReference>
<keyword evidence="3" id="KW-0614">Plasmid</keyword>
<dbReference type="InterPro" id="IPR050742">
    <property type="entry name" value="Helicase_Restrict-Modif_Enz"/>
</dbReference>
<keyword evidence="3" id="KW-0378">Hydrolase</keyword>
<dbReference type="Pfam" id="PF13643">
    <property type="entry name" value="DUF4145"/>
    <property type="match status" value="1"/>
</dbReference>
<dbReference type="EMBL" id="CP135444">
    <property type="protein sequence ID" value="WRY35500.1"/>
    <property type="molecule type" value="Genomic_DNA"/>
</dbReference>
<dbReference type="InterPro" id="IPR027417">
    <property type="entry name" value="P-loop_NTPase"/>
</dbReference>
<dbReference type="SUPFAM" id="SSF52540">
    <property type="entry name" value="P-loop containing nucleoside triphosphate hydrolases"/>
    <property type="match status" value="2"/>
</dbReference>
<dbReference type="GO" id="GO:0004386">
    <property type="term" value="F:helicase activity"/>
    <property type="evidence" value="ECO:0007669"/>
    <property type="project" value="UniProtKB-KW"/>
</dbReference>
<reference evidence="3 4" key="1">
    <citation type="submission" date="2023-09" db="EMBL/GenBank/DDBJ databases">
        <title>Thioclava shenzhenensis sp. nov., a multidrug resistant bacteria-antagonizing species isolated from coastal seawater.</title>
        <authorList>
            <person name="Long M."/>
        </authorList>
    </citation>
    <scope>NUCLEOTIDE SEQUENCE [LARGE SCALE GENOMIC DNA]</scope>
    <source>
        <strain evidence="3 4">FTW29</strain>
        <plasmid evidence="3 4">unnamed1</plasmid>
    </source>
</reference>
<dbReference type="InterPro" id="IPR007409">
    <property type="entry name" value="Restrct_endonuc_type1_HsdR_N"/>
</dbReference>
<accession>A0ABZ1E473</accession>
<feature type="coiled-coil region" evidence="1">
    <location>
        <begin position="155"/>
        <end position="203"/>
    </location>
</feature>
<dbReference type="CDD" id="cd18032">
    <property type="entry name" value="DEXHc_RE_I_III_res"/>
    <property type="match status" value="1"/>
</dbReference>
<dbReference type="Pfam" id="PF00271">
    <property type="entry name" value="Helicase_C"/>
    <property type="match status" value="1"/>
</dbReference>
<geneLocation type="plasmid" evidence="3 4">
    <name>unnamed1</name>
</geneLocation>
<keyword evidence="3" id="KW-0067">ATP-binding</keyword>
<evidence type="ECO:0000313" key="3">
    <source>
        <dbReference type="EMBL" id="WRY35500.1"/>
    </source>
</evidence>
<dbReference type="InterPro" id="IPR014001">
    <property type="entry name" value="Helicase_ATP-bd"/>
</dbReference>
<sequence>MSQFAFLESDFPDLLQTARKAETHALSDPRGACFWARLTLEMALKWLYRRDPALRKVYTETLAAMIAEPSLTTLTGPAITVKARYIKDQGNRAAHDSGKPLTAHDASATVRELFHVCYWLARTYAKTTRPDPALSFDAGKLQKSLTITASTVAEIKKVEEKIKAERKRADEAEKALQESEEGRAALDAELAKVRAEVLALRKANSAVQDDHDYGEAETRDKFIDLLLHEAGWALDQDRDREFPVVGMPSQSGEGYVDYVLWGDDGKPLALVEAKRSKKDSRNGQQQAKLYADCLEARYGRRPVIFTSNGYEHWIWDDLAYPPRRISGFLKKDELQLLLQRRENMRALAKVDVDPEIAGRHYQQRAIRRVGEAIERDKQRRALLVMATGSGKTRTVIALIDQLMRANRVKRVLFLADRVALVRQANEAFKKHLPATPSANLIEKHDSKKNDHAGARVCLSTYPTMMGLIEEMKGGEKRFGPGHFDLIVIDEAHRSVYRKYRAIFEYFDSLLVGLTATPRDEIDKDTYSLFGLEKGVPTDAYDLDDAVADGYLVPPTTISVPLKFQREGIDYSQLTDEEKEDWDAIEWDDEGTQLDRVESADLNKWLFNKDTVDKVLEHLMRNGIKVLGGDRLGKSIIFAKNSKHAQFIVERFNENYPHYNGKFAQLIDYSVTYAQSLIDDFSEAEKAPHIAVSVDMLDTGIDVPEVVNLVFFKIVRSKTKFWQMVGRGTRLSPGLFGPGEDKSEFVIFDFCQNLEFFQENPNKTDGPTARPLGERLFTNRVELIEALAEAEEPHEQLIQDIKTRLHDEVLGMPLDNFIVRAKRRSVEQFRDPKNWNSLSLDDRLALIEQVAGLPTAYEDGNLPAKQFDLLMLNAQLELLRQTGGFLRLQTRIISFAAALEGLENVPLVAKEMELILEIQTDLFWEDITPEMLETIRRKLRDLTGLIQPLERKIVITDFEDEIGVGTEVTMPQVGSGVDKARFKMKVRRFIEEHRDHITLIKVRRGEALTQQDLDELQRILIEQQIADDSLLAGLEEEGGLARFLRSLTGLDKAAAKDAFSAFVGLHQLNADQTEFLDLIINSLTETGYVDPECFYESPFTDLDDMGIAGIFDRDQTREIIQIVRALNEGLAA</sequence>
<organism evidence="3 4">
    <name type="scientific">Thioclava litoralis</name>
    <dbReference type="NCBI Taxonomy" id="3076557"/>
    <lineage>
        <taxon>Bacteria</taxon>
        <taxon>Pseudomonadati</taxon>
        <taxon>Pseudomonadota</taxon>
        <taxon>Alphaproteobacteria</taxon>
        <taxon>Rhodobacterales</taxon>
        <taxon>Paracoccaceae</taxon>
        <taxon>Thioclava</taxon>
    </lineage>
</organism>
<keyword evidence="4" id="KW-1185">Reference proteome</keyword>